<dbReference type="Proteomes" id="UP000593818">
    <property type="component" value="Chromosome"/>
</dbReference>
<evidence type="ECO:0000313" key="1">
    <source>
        <dbReference type="EMBL" id="QOV99536.1"/>
    </source>
</evidence>
<accession>A0A7M2XNS8</accession>
<dbReference type="RefSeq" id="WP_193903167.1">
    <property type="nucleotide sequence ID" value="NZ_CP063450.1"/>
</dbReference>
<proteinExistence type="predicted"/>
<organism evidence="1 2">
    <name type="scientific">Rhodococcus pyridinivorans</name>
    <dbReference type="NCBI Taxonomy" id="103816"/>
    <lineage>
        <taxon>Bacteria</taxon>
        <taxon>Bacillati</taxon>
        <taxon>Actinomycetota</taxon>
        <taxon>Actinomycetes</taxon>
        <taxon>Mycobacteriales</taxon>
        <taxon>Nocardiaceae</taxon>
        <taxon>Rhodococcus</taxon>
    </lineage>
</organism>
<gene>
    <name evidence="1" type="ORF">INP59_03805</name>
</gene>
<dbReference type="EMBL" id="CP063450">
    <property type="protein sequence ID" value="QOV99536.1"/>
    <property type="molecule type" value="Genomic_DNA"/>
</dbReference>
<sequence length="62" mass="7170">MNGWWCVAETRQGGGLPDTLHGPYWDYREAADQAARMAAESHASGRRDRFRVCELEIWEDDE</sequence>
<dbReference type="AlphaFoldDB" id="A0A7M2XNS8"/>
<name>A0A7M2XNS8_9NOCA</name>
<evidence type="ECO:0000313" key="2">
    <source>
        <dbReference type="Proteomes" id="UP000593818"/>
    </source>
</evidence>
<protein>
    <submittedName>
        <fullName evidence="1">Uncharacterized protein</fullName>
    </submittedName>
</protein>
<keyword evidence="2" id="KW-1185">Reference proteome</keyword>
<reference evidence="1 2" key="1">
    <citation type="submission" date="2020-10" db="EMBL/GenBank/DDBJ databases">
        <title>Whole genome sequence of oil-degrading bacteria Rhodococcus pyridinivorans strain 5Ap.</title>
        <authorList>
            <person name="Akhremchuk A.E."/>
            <person name="Valentovich L.N."/>
            <person name="Charniauskaya M.I."/>
            <person name="Bukliarevich H.A."/>
            <person name="Titok M.A."/>
        </authorList>
    </citation>
    <scope>NUCLEOTIDE SEQUENCE [LARGE SCALE GENOMIC DNA]</scope>
    <source>
        <strain evidence="1 2">5Ap</strain>
    </source>
</reference>